<evidence type="ECO:0000313" key="2">
    <source>
        <dbReference type="Proteomes" id="UP000650628"/>
    </source>
</evidence>
<keyword evidence="2" id="KW-1185">Reference proteome</keyword>
<gene>
    <name evidence="1" type="ORF">Pmi06nite_69420</name>
</gene>
<name>A0A8J3XA08_9ACTN</name>
<accession>A0A8J3XA08</accession>
<dbReference type="RefSeq" id="WP_203957332.1">
    <property type="nucleotide sequence ID" value="NZ_BOOO01000040.1"/>
</dbReference>
<dbReference type="EMBL" id="BOOO01000040">
    <property type="protein sequence ID" value="GII33500.1"/>
    <property type="molecule type" value="Genomic_DNA"/>
</dbReference>
<comment type="caution">
    <text evidence="1">The sequence shown here is derived from an EMBL/GenBank/DDBJ whole genome shotgun (WGS) entry which is preliminary data.</text>
</comment>
<proteinExistence type="predicted"/>
<evidence type="ECO:0000313" key="1">
    <source>
        <dbReference type="EMBL" id="GII33500.1"/>
    </source>
</evidence>
<dbReference type="Proteomes" id="UP000650628">
    <property type="component" value="Unassembled WGS sequence"/>
</dbReference>
<sequence>MVFKLVESAQERRRAITGASLVAMVRSGAKFENGFLAERDETVVA</sequence>
<reference evidence="1 2" key="1">
    <citation type="submission" date="2021-01" db="EMBL/GenBank/DDBJ databases">
        <title>Whole genome shotgun sequence of Planotetraspora mira NBRC 15435.</title>
        <authorList>
            <person name="Komaki H."/>
            <person name="Tamura T."/>
        </authorList>
    </citation>
    <scope>NUCLEOTIDE SEQUENCE [LARGE SCALE GENOMIC DNA]</scope>
    <source>
        <strain evidence="1 2">NBRC 15435</strain>
    </source>
</reference>
<dbReference type="AlphaFoldDB" id="A0A8J3XA08"/>
<protein>
    <submittedName>
        <fullName evidence="1">Uncharacterized protein</fullName>
    </submittedName>
</protein>
<organism evidence="1 2">
    <name type="scientific">Planotetraspora mira</name>
    <dbReference type="NCBI Taxonomy" id="58121"/>
    <lineage>
        <taxon>Bacteria</taxon>
        <taxon>Bacillati</taxon>
        <taxon>Actinomycetota</taxon>
        <taxon>Actinomycetes</taxon>
        <taxon>Streptosporangiales</taxon>
        <taxon>Streptosporangiaceae</taxon>
        <taxon>Planotetraspora</taxon>
    </lineage>
</organism>